<dbReference type="Proteomes" id="UP001454036">
    <property type="component" value="Unassembled WGS sequence"/>
</dbReference>
<reference evidence="2 3" key="1">
    <citation type="submission" date="2024-01" db="EMBL/GenBank/DDBJ databases">
        <title>The complete chloroplast genome sequence of Lithospermum erythrorhizon: insights into the phylogenetic relationship among Boraginaceae species and the maternal lineages of purple gromwells.</title>
        <authorList>
            <person name="Okada T."/>
            <person name="Watanabe K."/>
        </authorList>
    </citation>
    <scope>NUCLEOTIDE SEQUENCE [LARGE SCALE GENOMIC DNA]</scope>
</reference>
<gene>
    <name evidence="2" type="ORF">LIER_05398</name>
</gene>
<dbReference type="AlphaFoldDB" id="A0AAV3P0P7"/>
<keyword evidence="3" id="KW-1185">Reference proteome</keyword>
<feature type="region of interest" description="Disordered" evidence="1">
    <location>
        <begin position="56"/>
        <end position="82"/>
    </location>
</feature>
<evidence type="ECO:0000256" key="1">
    <source>
        <dbReference type="SAM" id="MobiDB-lite"/>
    </source>
</evidence>
<dbReference type="EMBL" id="BAABME010000740">
    <property type="protein sequence ID" value="GAA0145140.1"/>
    <property type="molecule type" value="Genomic_DNA"/>
</dbReference>
<proteinExistence type="predicted"/>
<feature type="compositionally biased region" description="Basic and acidic residues" evidence="1">
    <location>
        <begin position="160"/>
        <end position="169"/>
    </location>
</feature>
<organism evidence="2 3">
    <name type="scientific">Lithospermum erythrorhizon</name>
    <name type="common">Purple gromwell</name>
    <name type="synonym">Lithospermum officinale var. erythrorhizon</name>
    <dbReference type="NCBI Taxonomy" id="34254"/>
    <lineage>
        <taxon>Eukaryota</taxon>
        <taxon>Viridiplantae</taxon>
        <taxon>Streptophyta</taxon>
        <taxon>Embryophyta</taxon>
        <taxon>Tracheophyta</taxon>
        <taxon>Spermatophyta</taxon>
        <taxon>Magnoliopsida</taxon>
        <taxon>eudicotyledons</taxon>
        <taxon>Gunneridae</taxon>
        <taxon>Pentapetalae</taxon>
        <taxon>asterids</taxon>
        <taxon>lamiids</taxon>
        <taxon>Boraginales</taxon>
        <taxon>Boraginaceae</taxon>
        <taxon>Boraginoideae</taxon>
        <taxon>Lithospermeae</taxon>
        <taxon>Lithospermum</taxon>
    </lineage>
</organism>
<accession>A0AAV3P0P7</accession>
<comment type="caution">
    <text evidence="2">The sequence shown here is derived from an EMBL/GenBank/DDBJ whole genome shotgun (WGS) entry which is preliminary data.</text>
</comment>
<name>A0AAV3P0P7_LITER</name>
<feature type="compositionally biased region" description="Low complexity" evidence="1">
    <location>
        <begin position="144"/>
        <end position="154"/>
    </location>
</feature>
<evidence type="ECO:0000313" key="3">
    <source>
        <dbReference type="Proteomes" id="UP001454036"/>
    </source>
</evidence>
<feature type="region of interest" description="Disordered" evidence="1">
    <location>
        <begin position="112"/>
        <end position="169"/>
    </location>
</feature>
<evidence type="ECO:0000313" key="2">
    <source>
        <dbReference type="EMBL" id="GAA0145140.1"/>
    </source>
</evidence>
<sequence>MACTKRTVIRKYPPRKRETFAGGVNFASSSFFLLPLRHLPGLLWVSCLRGLPRQGRAQRSLPHPRPRDHAEDGQPGPWPQDSYEASRLWRQVALPFICVSIFRLTSPCLGMSRHTVPANPRTERGTSPGAPQGGGAGAGAERYSSSSQQPPLGSGIVGPRLEEGPGREG</sequence>
<protein>
    <submittedName>
        <fullName evidence="2">Uncharacterized protein</fullName>
    </submittedName>
</protein>